<evidence type="ECO:0000259" key="1">
    <source>
        <dbReference type="Pfam" id="PF04480"/>
    </source>
</evidence>
<gene>
    <name evidence="2" type="ORF">GB864_15515</name>
</gene>
<sequence>MRRPAPLPHPFDAAPFSTAAALRAAISEGRLRSGDLVRPFHGVRSPTAATNVHDEARSYAVGMTERRFFSHVTAARLLGLPLSGRLEADERLHVTSVGGRAPRGVGVVGHTTAERPKLVRLDGLPVLAPAEAWCSLGALATRDELVVAGDRLLGLPAPLATEEEIDTALAAHGSRRGARRLLAARADLRAGSHSPQETRTRLVLIRAGLPEPELNAAIVLRDGRVVVGDLVYRRWRVLVEYDGAQHRTDDRQWQRDVGRLNDLAADGWLVIRITRSTRAEDVVARTRRALHDRGWRP</sequence>
<proteinExistence type="predicted"/>
<dbReference type="Proteomes" id="UP000438182">
    <property type="component" value="Unassembled WGS sequence"/>
</dbReference>
<feature type="domain" description="DUF559" evidence="1">
    <location>
        <begin position="228"/>
        <end position="275"/>
    </location>
</feature>
<name>A0A6I4P7U2_9MICO</name>
<organism evidence="2 3">
    <name type="scientific">Agromyces seonyuensis</name>
    <dbReference type="NCBI Taxonomy" id="2662446"/>
    <lineage>
        <taxon>Bacteria</taxon>
        <taxon>Bacillati</taxon>
        <taxon>Actinomycetota</taxon>
        <taxon>Actinomycetes</taxon>
        <taxon>Micrococcales</taxon>
        <taxon>Microbacteriaceae</taxon>
        <taxon>Agromyces</taxon>
    </lineage>
</organism>
<dbReference type="InterPro" id="IPR007569">
    <property type="entry name" value="DUF559"/>
</dbReference>
<dbReference type="EMBL" id="WSTA01000090">
    <property type="protein sequence ID" value="MWB99954.1"/>
    <property type="molecule type" value="Genomic_DNA"/>
</dbReference>
<evidence type="ECO:0000313" key="2">
    <source>
        <dbReference type="EMBL" id="MWB99954.1"/>
    </source>
</evidence>
<dbReference type="AlphaFoldDB" id="A0A6I4P7U2"/>
<protein>
    <submittedName>
        <fullName evidence="2">DUF559 domain-containing protein</fullName>
    </submittedName>
</protein>
<dbReference type="Pfam" id="PF04480">
    <property type="entry name" value="DUF559"/>
    <property type="match status" value="1"/>
</dbReference>
<comment type="caution">
    <text evidence="2">The sequence shown here is derived from an EMBL/GenBank/DDBJ whole genome shotgun (WGS) entry which is preliminary data.</text>
</comment>
<evidence type="ECO:0000313" key="3">
    <source>
        <dbReference type="Proteomes" id="UP000438182"/>
    </source>
</evidence>
<dbReference type="Gene3D" id="3.40.960.10">
    <property type="entry name" value="VSR Endonuclease"/>
    <property type="match status" value="1"/>
</dbReference>
<reference evidence="2 3" key="1">
    <citation type="submission" date="2019-12" db="EMBL/GenBank/DDBJ databases">
        <authorList>
            <person name="Kim Y.S."/>
        </authorList>
    </citation>
    <scope>NUCLEOTIDE SEQUENCE [LARGE SCALE GENOMIC DNA]</scope>
    <source>
        <strain evidence="2 3">MMS17-SY077</strain>
    </source>
</reference>
<dbReference type="RefSeq" id="WP_160426610.1">
    <property type="nucleotide sequence ID" value="NZ_WSTA01000090.1"/>
</dbReference>
<keyword evidence="3" id="KW-1185">Reference proteome</keyword>
<accession>A0A6I4P7U2</accession>
<dbReference type="InterPro" id="IPR011335">
    <property type="entry name" value="Restrct_endonuc-II-like"/>
</dbReference>
<dbReference type="SUPFAM" id="SSF52980">
    <property type="entry name" value="Restriction endonuclease-like"/>
    <property type="match status" value="1"/>
</dbReference>